<feature type="compositionally biased region" description="Polar residues" evidence="1">
    <location>
        <begin position="110"/>
        <end position="128"/>
    </location>
</feature>
<evidence type="ECO:0000256" key="2">
    <source>
        <dbReference type="SAM" id="Phobius"/>
    </source>
</evidence>
<protein>
    <submittedName>
        <fullName evidence="3">Uncharacterized protein</fullName>
    </submittedName>
</protein>
<feature type="transmembrane region" description="Helical" evidence="2">
    <location>
        <begin position="209"/>
        <end position="227"/>
    </location>
</feature>
<organism evidence="3 4">
    <name type="scientific">Schizopora paradoxa</name>
    <dbReference type="NCBI Taxonomy" id="27342"/>
    <lineage>
        <taxon>Eukaryota</taxon>
        <taxon>Fungi</taxon>
        <taxon>Dikarya</taxon>
        <taxon>Basidiomycota</taxon>
        <taxon>Agaricomycotina</taxon>
        <taxon>Agaricomycetes</taxon>
        <taxon>Hymenochaetales</taxon>
        <taxon>Schizoporaceae</taxon>
        <taxon>Schizopora</taxon>
    </lineage>
</organism>
<feature type="transmembrane region" description="Helical" evidence="2">
    <location>
        <begin position="239"/>
        <end position="262"/>
    </location>
</feature>
<proteinExistence type="predicted"/>
<reference evidence="3 4" key="1">
    <citation type="submission" date="2015-04" db="EMBL/GenBank/DDBJ databases">
        <title>Complete genome sequence of Schizopora paradoxa KUC8140, a cosmopolitan wood degrader in East Asia.</title>
        <authorList>
            <consortium name="DOE Joint Genome Institute"/>
            <person name="Min B."/>
            <person name="Park H."/>
            <person name="Jang Y."/>
            <person name="Kim J.-J."/>
            <person name="Kim K.H."/>
            <person name="Pangilinan J."/>
            <person name="Lipzen A."/>
            <person name="Riley R."/>
            <person name="Grigoriev I.V."/>
            <person name="Spatafora J.W."/>
            <person name="Choi I.-G."/>
        </authorList>
    </citation>
    <scope>NUCLEOTIDE SEQUENCE [LARGE SCALE GENOMIC DNA]</scope>
    <source>
        <strain evidence="3 4">KUC8140</strain>
    </source>
</reference>
<dbReference type="AlphaFoldDB" id="A0A0H2RCK0"/>
<dbReference type="InParanoid" id="A0A0H2RCK0"/>
<accession>A0A0H2RCK0</accession>
<dbReference type="EMBL" id="KQ086053">
    <property type="protein sequence ID" value="KLO09514.1"/>
    <property type="molecule type" value="Genomic_DNA"/>
</dbReference>
<evidence type="ECO:0000313" key="4">
    <source>
        <dbReference type="Proteomes" id="UP000053477"/>
    </source>
</evidence>
<dbReference type="Proteomes" id="UP000053477">
    <property type="component" value="Unassembled WGS sequence"/>
</dbReference>
<name>A0A0H2RCK0_9AGAM</name>
<keyword evidence="2" id="KW-1133">Transmembrane helix</keyword>
<feature type="transmembrane region" description="Helical" evidence="2">
    <location>
        <begin position="283"/>
        <end position="304"/>
    </location>
</feature>
<keyword evidence="2" id="KW-0472">Membrane</keyword>
<feature type="region of interest" description="Disordered" evidence="1">
    <location>
        <begin position="1"/>
        <end position="128"/>
    </location>
</feature>
<sequence>MATQPPMSKAQRKKAEERGTDSSPGATDVIGDTDSQSPEAGPSDSKSLADDGASVSGLAQIAEEGGEDMQESGERSGSGDIVMKPLTRTHPVRTTSLEQHASAKGATMVTRRQNTLSSLNSAASDQQGGALSSSDFSDMIFAAGASQTSLNTLNNSVITTAGNSSYGIDSVSSQASILPHHYHLITGKVPHKIHVKVYGKILTINLYHFRLNFVLLAILLEIVTSVSPGTNDLDDTQTVSFLGTINTVLVYFPPILFSIFNFEPLSDYFSNVVKSLGDLSPRLSFLNVFCTPALVFTIQMAISFEGLPVKSWLKSSRDRSSAKNLLGCLSFTEVSPACTTSAWRCSLPSSSGSGPRLRTAWLSPLAGIRSPRCASVSQLLSNSLHSSSKHSA</sequence>
<evidence type="ECO:0000313" key="3">
    <source>
        <dbReference type="EMBL" id="KLO09514.1"/>
    </source>
</evidence>
<gene>
    <name evidence="3" type="ORF">SCHPADRAFT_561685</name>
</gene>
<keyword evidence="4" id="KW-1185">Reference proteome</keyword>
<evidence type="ECO:0000256" key="1">
    <source>
        <dbReference type="SAM" id="MobiDB-lite"/>
    </source>
</evidence>
<keyword evidence="2" id="KW-0812">Transmembrane</keyword>